<dbReference type="Gene3D" id="3.30.160.390">
    <property type="entry name" value="Integrase, DNA-binding domain"/>
    <property type="match status" value="1"/>
</dbReference>
<evidence type="ECO:0000313" key="12">
    <source>
        <dbReference type="Proteomes" id="UP000460142"/>
    </source>
</evidence>
<evidence type="ECO:0000256" key="3">
    <source>
        <dbReference type="ARBA" id="ARBA00023125"/>
    </source>
</evidence>
<keyword evidence="4" id="KW-0233">DNA recombination</keyword>
<feature type="region of interest" description="Disordered" evidence="5">
    <location>
        <begin position="1"/>
        <end position="21"/>
    </location>
</feature>
<dbReference type="InterPro" id="IPR050808">
    <property type="entry name" value="Phage_Integrase"/>
</dbReference>
<dbReference type="GO" id="GO:0015074">
    <property type="term" value="P:DNA integration"/>
    <property type="evidence" value="ECO:0007669"/>
    <property type="project" value="UniProtKB-KW"/>
</dbReference>
<evidence type="ECO:0000313" key="8">
    <source>
        <dbReference type="EMBL" id="OLT99528.1"/>
    </source>
</evidence>
<evidence type="ECO:0000313" key="7">
    <source>
        <dbReference type="EMBL" id="KAB0481178.1"/>
    </source>
</evidence>
<keyword evidence="2" id="KW-0229">DNA integration</keyword>
<dbReference type="Pfam" id="PF13356">
    <property type="entry name" value="Arm-DNA-bind_3"/>
    <property type="match status" value="1"/>
</dbReference>
<evidence type="ECO:0000256" key="4">
    <source>
        <dbReference type="ARBA" id="ARBA00023172"/>
    </source>
</evidence>
<evidence type="ECO:0000313" key="9">
    <source>
        <dbReference type="EMBL" id="SDP22485.1"/>
    </source>
</evidence>
<keyword evidence="3" id="KW-0238">DNA-binding</keyword>
<dbReference type="CDD" id="cd00801">
    <property type="entry name" value="INT_P4_C"/>
    <property type="match status" value="1"/>
</dbReference>
<reference evidence="10" key="3">
    <citation type="submission" date="2017-01" db="EMBL/GenBank/DDBJ databases">
        <authorList>
            <person name="Poblete-Castro I."/>
        </authorList>
    </citation>
    <scope>NUCLEOTIDE SEQUENCE [LARGE SCALE GENOMIC DNA]</scope>
    <source>
        <strain evidence="10">DSM 18361 / CCUG 53116 / MT1</strain>
    </source>
</reference>
<evidence type="ECO:0000313" key="10">
    <source>
        <dbReference type="Proteomes" id="UP000186756"/>
    </source>
</evidence>
<dbReference type="InterPro" id="IPR053876">
    <property type="entry name" value="Phage_int_M"/>
</dbReference>
<dbReference type="EMBL" id="VZPS01000025">
    <property type="protein sequence ID" value="KAB0481178.1"/>
    <property type="molecule type" value="Genomic_DNA"/>
</dbReference>
<reference evidence="9 11" key="1">
    <citation type="submission" date="2016-10" db="EMBL/GenBank/DDBJ databases">
        <authorList>
            <person name="de Groot N.N."/>
        </authorList>
    </citation>
    <scope>NUCLEOTIDE SEQUENCE [LARGE SCALE GENOMIC DNA]</scope>
    <source>
        <strain evidence="9 11">BS3776</strain>
    </source>
</reference>
<protein>
    <submittedName>
        <fullName evidence="7">DUF4102 domain-containing protein</fullName>
    </submittedName>
    <submittedName>
        <fullName evidence="9">Integrase</fullName>
    </submittedName>
</protein>
<dbReference type="Proteomes" id="UP000460142">
    <property type="component" value="Unassembled WGS sequence"/>
</dbReference>
<feature type="domain" description="Tyr recombinase" evidence="6">
    <location>
        <begin position="215"/>
        <end position="388"/>
    </location>
</feature>
<dbReference type="PROSITE" id="PS51898">
    <property type="entry name" value="TYR_RECOMBINASE"/>
    <property type="match status" value="1"/>
</dbReference>
<accession>A0A1H0QZF3</accession>
<dbReference type="EMBL" id="MSTQ01000023">
    <property type="protein sequence ID" value="OLT99528.1"/>
    <property type="molecule type" value="Genomic_DNA"/>
</dbReference>
<evidence type="ECO:0000256" key="2">
    <source>
        <dbReference type="ARBA" id="ARBA00022908"/>
    </source>
</evidence>
<evidence type="ECO:0000256" key="5">
    <source>
        <dbReference type="SAM" id="MobiDB-lite"/>
    </source>
</evidence>
<dbReference type="SUPFAM" id="SSF56349">
    <property type="entry name" value="DNA breaking-rejoining enzymes"/>
    <property type="match status" value="1"/>
</dbReference>
<evidence type="ECO:0000313" key="11">
    <source>
        <dbReference type="Proteomes" id="UP000198549"/>
    </source>
</evidence>
<dbReference type="InterPro" id="IPR010998">
    <property type="entry name" value="Integrase_recombinase_N"/>
</dbReference>
<dbReference type="PANTHER" id="PTHR30629">
    <property type="entry name" value="PROPHAGE INTEGRASE"/>
    <property type="match status" value="1"/>
</dbReference>
<dbReference type="EMBL" id="LT629709">
    <property type="protein sequence ID" value="SDP22485.1"/>
    <property type="molecule type" value="Genomic_DNA"/>
</dbReference>
<sequence>MGKLNPKQVENLTEPGTYEDGDGLRLVVKPTGRKSWLLRFQLAGRRREMGLGSFPEVSLKKARLEASAKRSQLSDGVDPLAARDIERAAQREAQRTSEAKQLKFETLAKEYCEAHGGTWSEKWRKGWLRKLELYALPHIGKLSAEEVGTPQVLKVLQPIWTTKTRTADEVRGQIEQVLDAAKARNLREGENPARWRGHLDNLLSRAEKKKARKREHFEALRWQDVPALMNKLRASNTPASLAAQLLILTSARAHMVRFARWDEFDLEAATWSLPDERMKMRVAFVIPLADKVVTLVQSIPRNEGSPYLFPGQGKSGVMHANAIRTLLHGMGYEHITRHGFRSSFRDWAGECTHYPREVCEMALAHDERDQTEGAYSRSDFLDKRRALMSDWADFFSKPIVDLEKAANPASGRKQQLLRANA</sequence>
<dbReference type="Proteomes" id="UP000186756">
    <property type="component" value="Unassembled WGS sequence"/>
</dbReference>
<dbReference type="InterPro" id="IPR011010">
    <property type="entry name" value="DNA_brk_join_enz"/>
</dbReference>
<organism evidence="9 11">
    <name type="scientific">Pseudomonas reinekei</name>
    <dbReference type="NCBI Taxonomy" id="395598"/>
    <lineage>
        <taxon>Bacteria</taxon>
        <taxon>Pseudomonadati</taxon>
        <taxon>Pseudomonadota</taxon>
        <taxon>Gammaproteobacteria</taxon>
        <taxon>Pseudomonadales</taxon>
        <taxon>Pseudomonadaceae</taxon>
        <taxon>Pseudomonas</taxon>
    </lineage>
</organism>
<keyword evidence="10" id="KW-1185">Reference proteome</keyword>
<dbReference type="AlphaFoldDB" id="A0A1H0QZF3"/>
<name>A0A1H0QZF3_PSERE</name>
<gene>
    <name evidence="8" type="ORF">BVK86_25630</name>
    <name evidence="7" type="ORF">F7R15_25945</name>
    <name evidence="9" type="ORF">SAMN04490202_3358</name>
</gene>
<dbReference type="GO" id="GO:0003677">
    <property type="term" value="F:DNA binding"/>
    <property type="evidence" value="ECO:0007669"/>
    <property type="project" value="UniProtKB-KW"/>
</dbReference>
<reference evidence="7 12" key="4">
    <citation type="submission" date="2019-09" db="EMBL/GenBank/DDBJ databases">
        <title>Draft genome sequences of 48 bacterial type strains from the CCUG.</title>
        <authorList>
            <person name="Tunovic T."/>
            <person name="Pineiro-Iglesias B."/>
            <person name="Unosson C."/>
            <person name="Inganas E."/>
            <person name="Ohlen M."/>
            <person name="Cardew S."/>
            <person name="Jensie-Markopoulos S."/>
            <person name="Salva-Serra F."/>
            <person name="Jaen-Luchoro D."/>
            <person name="Karlsson R."/>
            <person name="Svensson-Stadler L."/>
            <person name="Chun J."/>
            <person name="Moore E."/>
        </authorList>
    </citation>
    <scope>NUCLEOTIDE SEQUENCE [LARGE SCALE GENOMIC DNA]</scope>
    <source>
        <strain evidence="7 12">CCUG 53116</strain>
    </source>
</reference>
<dbReference type="InterPro" id="IPR038488">
    <property type="entry name" value="Integrase_DNA-bd_sf"/>
</dbReference>
<dbReference type="InterPro" id="IPR002104">
    <property type="entry name" value="Integrase_catalytic"/>
</dbReference>
<dbReference type="Pfam" id="PF00589">
    <property type="entry name" value="Phage_integrase"/>
    <property type="match status" value="1"/>
</dbReference>
<dbReference type="OrthoDB" id="9795573at2"/>
<dbReference type="InterPro" id="IPR025166">
    <property type="entry name" value="Integrase_DNA_bind_dom"/>
</dbReference>
<evidence type="ECO:0000256" key="1">
    <source>
        <dbReference type="ARBA" id="ARBA00008857"/>
    </source>
</evidence>
<dbReference type="InterPro" id="IPR013762">
    <property type="entry name" value="Integrase-like_cat_sf"/>
</dbReference>
<dbReference type="PANTHER" id="PTHR30629:SF2">
    <property type="entry name" value="PROPHAGE INTEGRASE INTS-RELATED"/>
    <property type="match status" value="1"/>
</dbReference>
<dbReference type="GO" id="GO:0006310">
    <property type="term" value="P:DNA recombination"/>
    <property type="evidence" value="ECO:0007669"/>
    <property type="project" value="UniProtKB-KW"/>
</dbReference>
<dbReference type="RefSeq" id="WP_075949092.1">
    <property type="nucleotide sequence ID" value="NZ_LT629709.1"/>
</dbReference>
<dbReference type="Gene3D" id="1.10.150.130">
    <property type="match status" value="1"/>
</dbReference>
<dbReference type="Gene3D" id="1.10.443.10">
    <property type="entry name" value="Intergrase catalytic core"/>
    <property type="match status" value="1"/>
</dbReference>
<dbReference type="Proteomes" id="UP000198549">
    <property type="component" value="Chromosome I"/>
</dbReference>
<proteinExistence type="inferred from homology"/>
<comment type="similarity">
    <text evidence="1">Belongs to the 'phage' integrase family.</text>
</comment>
<reference evidence="8" key="2">
    <citation type="submission" date="2017-01" db="EMBL/GenBank/DDBJ databases">
        <authorList>
            <person name="Mah S.A."/>
            <person name="Swanson W.J."/>
            <person name="Moy G.W."/>
            <person name="Vacquier V.D."/>
        </authorList>
    </citation>
    <scope>NUCLEOTIDE SEQUENCE [LARGE SCALE GENOMIC DNA]</scope>
    <source>
        <strain evidence="8">MT1</strain>
    </source>
</reference>
<dbReference type="Pfam" id="PF22022">
    <property type="entry name" value="Phage_int_M"/>
    <property type="match status" value="1"/>
</dbReference>
<evidence type="ECO:0000259" key="6">
    <source>
        <dbReference type="PROSITE" id="PS51898"/>
    </source>
</evidence>